<accession>A0A383A919</accession>
<name>A0A383A919_9ZZZZ</name>
<sequence>MRTQLLCTFTNVNDLNEIIDIIISCNIILYDKIYVFQNEDDKNQLVCTYNVEYDDNFMEGIPDTISLHRKKQTNTLYTINALNDIIRELNDGVLDKTYIVPWENYRNSILLNNEQGLVRIKTKIYKIVNIKEWISSQE</sequence>
<proteinExistence type="predicted"/>
<gene>
    <name evidence="1" type="ORF">METZ01_LOCUS457086</name>
</gene>
<protein>
    <submittedName>
        <fullName evidence="1">Uncharacterized protein</fullName>
    </submittedName>
</protein>
<organism evidence="1">
    <name type="scientific">marine metagenome</name>
    <dbReference type="NCBI Taxonomy" id="408172"/>
    <lineage>
        <taxon>unclassified sequences</taxon>
        <taxon>metagenomes</taxon>
        <taxon>ecological metagenomes</taxon>
    </lineage>
</organism>
<dbReference type="AlphaFoldDB" id="A0A383A919"/>
<evidence type="ECO:0000313" key="1">
    <source>
        <dbReference type="EMBL" id="SVE04232.1"/>
    </source>
</evidence>
<dbReference type="EMBL" id="UINC01190199">
    <property type="protein sequence ID" value="SVE04232.1"/>
    <property type="molecule type" value="Genomic_DNA"/>
</dbReference>
<reference evidence="1" key="1">
    <citation type="submission" date="2018-05" db="EMBL/GenBank/DDBJ databases">
        <authorList>
            <person name="Lanie J.A."/>
            <person name="Ng W.-L."/>
            <person name="Kazmierczak K.M."/>
            <person name="Andrzejewski T.M."/>
            <person name="Davidsen T.M."/>
            <person name="Wayne K.J."/>
            <person name="Tettelin H."/>
            <person name="Glass J.I."/>
            <person name="Rusch D."/>
            <person name="Podicherti R."/>
            <person name="Tsui H.-C.T."/>
            <person name="Winkler M.E."/>
        </authorList>
    </citation>
    <scope>NUCLEOTIDE SEQUENCE</scope>
</reference>